<dbReference type="RefSeq" id="XP_012204838.1">
    <property type="nucleotide sequence ID" value="XM_012349448.1"/>
</dbReference>
<dbReference type="OrthoDB" id="74987at2759"/>
<feature type="coiled-coil region" evidence="1">
    <location>
        <begin position="1168"/>
        <end position="1223"/>
    </location>
</feature>
<name>A0A067C1K1_SAPPC</name>
<feature type="coiled-coil region" evidence="1">
    <location>
        <begin position="810"/>
        <end position="844"/>
    </location>
</feature>
<feature type="coiled-coil region" evidence="1">
    <location>
        <begin position="987"/>
        <end position="1067"/>
    </location>
</feature>
<proteinExistence type="predicted"/>
<dbReference type="Proteomes" id="UP000030745">
    <property type="component" value="Unassembled WGS sequence"/>
</dbReference>
<evidence type="ECO:0000256" key="1">
    <source>
        <dbReference type="SAM" id="Coils"/>
    </source>
</evidence>
<evidence type="ECO:0000313" key="3">
    <source>
        <dbReference type="EMBL" id="KDO24408.1"/>
    </source>
</evidence>
<feature type="coiled-coil region" evidence="1">
    <location>
        <begin position="640"/>
        <end position="781"/>
    </location>
</feature>
<dbReference type="Gene3D" id="1.10.287.1490">
    <property type="match status" value="1"/>
</dbReference>
<feature type="coiled-coil region" evidence="1">
    <location>
        <begin position="570"/>
        <end position="604"/>
    </location>
</feature>
<sequence length="1395" mass="155801">MDAKAKYRERYTTLHATYEARLMSLGAKFEAALHELCADESLALLQQNPTSRDFVGDRLHELVAHALADEKEGFIKGLAEKLAKKDAALKESVSARAVAESQKKALLDELHKVVDQVEGLQTRYTTTLRDKDDLEGEVRHLRDENNALIEQVERLTSASTEWAREKHTFLAMQQDYVRMQALYAKDQSFYGQTESKLTETIQDLQAKLSMLEADKTNERRECSALALQLQEQTLAVAQAKEASASLAPRLQAASDEVQHLQKALATATAETATWRRKYESVGDQIELLLQEQVHEKELLVLSHEKEVGRVVAELHQARTNAEADANRWRKDFDSLEGRLTEREAALRAAMHEIQTLEAQIADLDVGRTETKVTLTKRIAQLEQEVAAVAREGQGALAAERKARESIQEQFASYKRMADVKLASLQTSLSHTQESAKRDAAAEKRLKWQEDAMKKHEQMLDGLKSKYEASMASLHSELTSARTRAMEETQRLHSKHEEASQLQRMRQDVARLAATSAHTTSKVAEAAKTLPGSYVPLAEHKAEIDKITAQLTLKFESAQAKVKEEWHRQQQQAIEAAIADLRHELAAAHDELRTAQLEKTEATNALVLERKHNVQWAGSLEDERQAKTLLLQRLDEAAVHLGRLKQLVHEYQDRERDLKTQLEASHQSMAVADASGHEQVAALTAELAALQDKYTRVKEVVQGATHTIQTLERANASLQAAAAERDANAASMLQEKAATIELLQVNLARLEAREQSTLSVLQQEQRAQMDRLQSQLAAEAAAQSSLRDELQSAQVAARASADAATSLSAQLSAAKSDLGDAQAKIAKLKTKYDDARATIQTLEDAQARWQSVQHEMALSQSDKQQQRQRLLEKAKLHVHTMRMDYLATKRALEHELDEERRYLTDSMTLLRKTLGDAQAQWRRHTALDVDRRVAALHADHAAALRALDVTHQATIAGQLEAQRAALDASWSAKCDALAVTTQEVRGALAEKETQLATLHAQLRDATRENDALQKQLAHEQQERANDRDAAAAAATTKDAAIEALDAKLETATRAMAAVQTQLQTSESKLEHACDALALLSTRVAPSISSSLPPDMCHMETLVFKHTLLAFGDRLERAIQERQSAAVEAAIKPFKDEREKAPLVLRRTTSSTEYGSDSVLGMAAPLATELASAKERIQALTQEMAHLREKYDAAKAKYASARTLIERLAQERDDAKGYAERLARDRQTLEHSLTTQLDEAFQQHSIDLDRLKVGHSRELDSVRHNHDARLQELEKEVDAQERKHQRLRSVLGQQESDFKTELEAMAKRYHGAKQKLQRVMEEMVSLKLKSSSSTGVESGERLRQSTHQRSSYEGLGASRSTRREATSTMHDLSLLMEQSLKASQSQFYARSASRPDA</sequence>
<accession>A0A067C1K1</accession>
<dbReference type="GeneID" id="24131947"/>
<feature type="coiled-coil region" evidence="1">
    <location>
        <begin position="103"/>
        <end position="158"/>
    </location>
</feature>
<feature type="coiled-coil region" evidence="1">
    <location>
        <begin position="194"/>
        <end position="221"/>
    </location>
</feature>
<keyword evidence="1" id="KW-0175">Coiled coil</keyword>
<keyword evidence="4" id="KW-1185">Reference proteome</keyword>
<dbReference type="OMA" id="THEYKER"/>
<feature type="coiled-coil region" evidence="1">
    <location>
        <begin position="311"/>
        <end position="391"/>
    </location>
</feature>
<feature type="region of interest" description="Disordered" evidence="2">
    <location>
        <begin position="1326"/>
        <end position="1370"/>
    </location>
</feature>
<dbReference type="KEGG" id="spar:SPRG_09797"/>
<gene>
    <name evidence="3" type="ORF">SPRG_09797</name>
</gene>
<evidence type="ECO:0000313" key="4">
    <source>
        <dbReference type="Proteomes" id="UP000030745"/>
    </source>
</evidence>
<dbReference type="EMBL" id="KK583242">
    <property type="protein sequence ID" value="KDO24408.1"/>
    <property type="molecule type" value="Genomic_DNA"/>
</dbReference>
<reference evidence="3 4" key="1">
    <citation type="journal article" date="2013" name="PLoS Genet.">
        <title>Distinctive expansion of potential virulence genes in the genome of the oomycete fish pathogen Saprolegnia parasitica.</title>
        <authorList>
            <person name="Jiang R.H."/>
            <person name="de Bruijn I."/>
            <person name="Haas B.J."/>
            <person name="Belmonte R."/>
            <person name="Lobach L."/>
            <person name="Christie J."/>
            <person name="van den Ackerveken G."/>
            <person name="Bottin A."/>
            <person name="Bulone V."/>
            <person name="Diaz-Moreno S.M."/>
            <person name="Dumas B."/>
            <person name="Fan L."/>
            <person name="Gaulin E."/>
            <person name="Govers F."/>
            <person name="Grenville-Briggs L.J."/>
            <person name="Horner N.R."/>
            <person name="Levin J.Z."/>
            <person name="Mammella M."/>
            <person name="Meijer H.J."/>
            <person name="Morris P."/>
            <person name="Nusbaum C."/>
            <person name="Oome S."/>
            <person name="Phillips A.J."/>
            <person name="van Rooyen D."/>
            <person name="Rzeszutek E."/>
            <person name="Saraiva M."/>
            <person name="Secombes C.J."/>
            <person name="Seidl M.F."/>
            <person name="Snel B."/>
            <person name="Stassen J.H."/>
            <person name="Sykes S."/>
            <person name="Tripathy S."/>
            <person name="van den Berg H."/>
            <person name="Vega-Arreguin J.C."/>
            <person name="Wawra S."/>
            <person name="Young S.K."/>
            <person name="Zeng Q."/>
            <person name="Dieguez-Uribeondo J."/>
            <person name="Russ C."/>
            <person name="Tyler B.M."/>
            <person name="van West P."/>
        </authorList>
    </citation>
    <scope>NUCLEOTIDE SEQUENCE [LARGE SCALE GENOMIC DNA]</scope>
    <source>
        <strain evidence="3 4">CBS 223.65</strain>
    </source>
</reference>
<evidence type="ECO:0000256" key="2">
    <source>
        <dbReference type="SAM" id="MobiDB-lite"/>
    </source>
</evidence>
<organism evidence="3 4">
    <name type="scientific">Saprolegnia parasitica (strain CBS 223.65)</name>
    <dbReference type="NCBI Taxonomy" id="695850"/>
    <lineage>
        <taxon>Eukaryota</taxon>
        <taxon>Sar</taxon>
        <taxon>Stramenopiles</taxon>
        <taxon>Oomycota</taxon>
        <taxon>Saprolegniomycetes</taxon>
        <taxon>Saprolegniales</taxon>
        <taxon>Saprolegniaceae</taxon>
        <taxon>Saprolegnia</taxon>
    </lineage>
</organism>
<protein>
    <submittedName>
        <fullName evidence="3">Uncharacterized protein</fullName>
    </submittedName>
</protein>
<dbReference type="VEuPathDB" id="FungiDB:SPRG_09797"/>